<dbReference type="SUPFAM" id="SSF54001">
    <property type="entry name" value="Cysteine proteinases"/>
    <property type="match status" value="1"/>
</dbReference>
<keyword evidence="2" id="KW-1133">Transmembrane helix</keyword>
<dbReference type="InterPro" id="IPR000668">
    <property type="entry name" value="Peptidase_C1A_C"/>
</dbReference>
<feature type="domain" description="Peptidase C1A papain C-terminal" evidence="3">
    <location>
        <begin position="1"/>
        <end position="157"/>
    </location>
</feature>
<feature type="transmembrane region" description="Helical" evidence="2">
    <location>
        <begin position="124"/>
        <end position="143"/>
    </location>
</feature>
<keyword evidence="5" id="KW-1185">Reference proteome</keyword>
<keyword evidence="2" id="KW-0812">Transmembrane</keyword>
<comment type="similarity">
    <text evidence="1">Belongs to the peptidase C1 family.</text>
</comment>
<keyword evidence="2" id="KW-0472">Membrane</keyword>
<dbReference type="EMBL" id="LZPO01017683">
    <property type="protein sequence ID" value="OBS79927.1"/>
    <property type="molecule type" value="Genomic_DNA"/>
</dbReference>
<dbReference type="InterPro" id="IPR013128">
    <property type="entry name" value="Peptidase_C1A"/>
</dbReference>
<evidence type="ECO:0000313" key="4">
    <source>
        <dbReference type="EMBL" id="OBS79927.1"/>
    </source>
</evidence>
<evidence type="ECO:0000256" key="2">
    <source>
        <dbReference type="SAM" id="Phobius"/>
    </source>
</evidence>
<sequence length="175" mass="19095">GKCGSCWAFAAAGAIEGQMFNKTGKVTPLSVQNLVDCSKPQGNNGCASGNTYNAFQYVLHNGGVEAEATYPYERREWKCRYRPERSAAKIKAFIILPESEDALMDAVANKGPVAVSIDAFHDSFLFYKSVIIVLLLLVSVVTVRCPGISHQLPFYFLGIYHEPNCSSSVVNHAVL</sequence>
<evidence type="ECO:0000313" key="5">
    <source>
        <dbReference type="Proteomes" id="UP000092124"/>
    </source>
</evidence>
<reference evidence="4 5" key="1">
    <citation type="submission" date="2016-06" db="EMBL/GenBank/DDBJ databases">
        <title>The Draft Genome Sequence and Annotation of the Desert Woodrat Neotoma lepida.</title>
        <authorList>
            <person name="Campbell M."/>
            <person name="Oakeson K.F."/>
            <person name="Yandell M."/>
            <person name="Halpert J.R."/>
            <person name="Dearing D."/>
        </authorList>
    </citation>
    <scope>NUCLEOTIDE SEQUENCE [LARGE SCALE GENOMIC DNA]</scope>
    <source>
        <strain evidence="4">417</strain>
        <tissue evidence="4">Liver</tissue>
    </source>
</reference>
<feature type="non-terminal residue" evidence="4">
    <location>
        <position position="175"/>
    </location>
</feature>
<dbReference type="Proteomes" id="UP000092124">
    <property type="component" value="Unassembled WGS sequence"/>
</dbReference>
<organism evidence="4 5">
    <name type="scientific">Neotoma lepida</name>
    <name type="common">Desert woodrat</name>
    <dbReference type="NCBI Taxonomy" id="56216"/>
    <lineage>
        <taxon>Eukaryota</taxon>
        <taxon>Metazoa</taxon>
        <taxon>Chordata</taxon>
        <taxon>Craniata</taxon>
        <taxon>Vertebrata</taxon>
        <taxon>Euteleostomi</taxon>
        <taxon>Mammalia</taxon>
        <taxon>Eutheria</taxon>
        <taxon>Euarchontoglires</taxon>
        <taxon>Glires</taxon>
        <taxon>Rodentia</taxon>
        <taxon>Myomorpha</taxon>
        <taxon>Muroidea</taxon>
        <taxon>Cricetidae</taxon>
        <taxon>Neotominae</taxon>
        <taxon>Neotoma</taxon>
    </lineage>
</organism>
<dbReference type="STRING" id="56216.A0A1A6HQC9"/>
<evidence type="ECO:0000256" key="1">
    <source>
        <dbReference type="ARBA" id="ARBA00008455"/>
    </source>
</evidence>
<dbReference type="PANTHER" id="PTHR12411">
    <property type="entry name" value="CYSTEINE PROTEASE FAMILY C1-RELATED"/>
    <property type="match status" value="1"/>
</dbReference>
<evidence type="ECO:0000259" key="3">
    <source>
        <dbReference type="SMART" id="SM00645"/>
    </source>
</evidence>
<name>A0A1A6HQC9_NEOLE</name>
<dbReference type="CDD" id="cd02248">
    <property type="entry name" value="Peptidase_C1A"/>
    <property type="match status" value="1"/>
</dbReference>
<dbReference type="GO" id="GO:0006508">
    <property type="term" value="P:proteolysis"/>
    <property type="evidence" value="ECO:0007669"/>
    <property type="project" value="InterPro"/>
</dbReference>
<gene>
    <name evidence="4" type="ORF">A6R68_21870</name>
</gene>
<dbReference type="OrthoDB" id="9544747at2759"/>
<dbReference type="Pfam" id="PF00112">
    <property type="entry name" value="Peptidase_C1"/>
    <property type="match status" value="1"/>
</dbReference>
<dbReference type="InterPro" id="IPR039417">
    <property type="entry name" value="Peptidase_C1A_papain-like"/>
</dbReference>
<dbReference type="GO" id="GO:0008234">
    <property type="term" value="F:cysteine-type peptidase activity"/>
    <property type="evidence" value="ECO:0007669"/>
    <property type="project" value="InterPro"/>
</dbReference>
<proteinExistence type="inferred from homology"/>
<dbReference type="InterPro" id="IPR038765">
    <property type="entry name" value="Papain-like_cys_pep_sf"/>
</dbReference>
<protein>
    <recommendedName>
        <fullName evidence="3">Peptidase C1A papain C-terminal domain-containing protein</fullName>
    </recommendedName>
</protein>
<dbReference type="AlphaFoldDB" id="A0A1A6HQC9"/>
<dbReference type="SMART" id="SM00645">
    <property type="entry name" value="Pept_C1"/>
    <property type="match status" value="1"/>
</dbReference>
<comment type="caution">
    <text evidence="4">The sequence shown here is derived from an EMBL/GenBank/DDBJ whole genome shotgun (WGS) entry which is preliminary data.</text>
</comment>
<dbReference type="Gene3D" id="3.90.70.10">
    <property type="entry name" value="Cysteine proteinases"/>
    <property type="match status" value="1"/>
</dbReference>
<accession>A0A1A6HQC9</accession>
<feature type="non-terminal residue" evidence="4">
    <location>
        <position position="1"/>
    </location>
</feature>